<dbReference type="OMA" id="ECKDKHS"/>
<feature type="domain" description="Macro" evidence="2">
    <location>
        <begin position="80"/>
        <end position="269"/>
    </location>
</feature>
<dbReference type="PROSITE" id="PS51154">
    <property type="entry name" value="MACRO"/>
    <property type="match status" value="1"/>
</dbReference>
<feature type="region of interest" description="Disordered" evidence="1">
    <location>
        <begin position="300"/>
        <end position="331"/>
    </location>
</feature>
<name>A0A078A9T2_STYLE</name>
<dbReference type="Gene3D" id="3.40.220.10">
    <property type="entry name" value="Leucine Aminopeptidase, subunit E, domain 1"/>
    <property type="match status" value="1"/>
</dbReference>
<dbReference type="SMART" id="SM00506">
    <property type="entry name" value="A1pp"/>
    <property type="match status" value="1"/>
</dbReference>
<dbReference type="SUPFAM" id="SSF52949">
    <property type="entry name" value="Macro domain-like"/>
    <property type="match status" value="1"/>
</dbReference>
<reference evidence="3 4" key="1">
    <citation type="submission" date="2014-06" db="EMBL/GenBank/DDBJ databases">
        <authorList>
            <person name="Swart Estienne"/>
        </authorList>
    </citation>
    <scope>NUCLEOTIDE SEQUENCE [LARGE SCALE GENOMIC DNA]</scope>
    <source>
        <strain evidence="3 4">130c</strain>
    </source>
</reference>
<dbReference type="InParanoid" id="A0A078A9T2"/>
<organism evidence="3 4">
    <name type="scientific">Stylonychia lemnae</name>
    <name type="common">Ciliate</name>
    <dbReference type="NCBI Taxonomy" id="5949"/>
    <lineage>
        <taxon>Eukaryota</taxon>
        <taxon>Sar</taxon>
        <taxon>Alveolata</taxon>
        <taxon>Ciliophora</taxon>
        <taxon>Intramacronucleata</taxon>
        <taxon>Spirotrichea</taxon>
        <taxon>Stichotrichia</taxon>
        <taxon>Sporadotrichida</taxon>
        <taxon>Oxytrichidae</taxon>
        <taxon>Stylonychinae</taxon>
        <taxon>Stylonychia</taxon>
    </lineage>
</organism>
<proteinExistence type="predicted"/>
<dbReference type="Proteomes" id="UP000039865">
    <property type="component" value="Unassembled WGS sequence"/>
</dbReference>
<keyword evidence="4" id="KW-1185">Reference proteome</keyword>
<evidence type="ECO:0000259" key="2">
    <source>
        <dbReference type="PROSITE" id="PS51154"/>
    </source>
</evidence>
<accession>A0A078A9T2</accession>
<dbReference type="EMBL" id="CCKQ01007010">
    <property type="protein sequence ID" value="CDW78337.1"/>
    <property type="molecule type" value="Genomic_DNA"/>
</dbReference>
<dbReference type="InterPro" id="IPR002589">
    <property type="entry name" value="Macro_dom"/>
</dbReference>
<dbReference type="Pfam" id="PF01661">
    <property type="entry name" value="Macro"/>
    <property type="match status" value="1"/>
</dbReference>
<dbReference type="OrthoDB" id="6133115at2759"/>
<dbReference type="PANTHER" id="PTHR11106:SF111">
    <property type="entry name" value="MACRO DOMAIN-CONTAINING PROTEIN"/>
    <property type="match status" value="1"/>
</dbReference>
<evidence type="ECO:0000256" key="1">
    <source>
        <dbReference type="SAM" id="MobiDB-lite"/>
    </source>
</evidence>
<evidence type="ECO:0000313" key="4">
    <source>
        <dbReference type="Proteomes" id="UP000039865"/>
    </source>
</evidence>
<protein>
    <recommendedName>
        <fullName evidence="2">Macro domain-containing protein</fullName>
    </recommendedName>
</protein>
<sequence length="650" mass="75073">MSSTQFDQMMSYAKAEDIVTEPRYQANNFQQNRNQNRSRGHGYEDQKQNLLERKISTSQLNEIKYRDNNNEEDIQSFEMKGQNKVLLGGWLEVSVNLGDITNEQVDAITNAANEFLSHSGGLALAIAKKGGPSIQQDSDQLIYKNGKVETGTGRAVTKAGNMTNCRYVIHAVGPIWTNGRRDDEKLLYDCVKDTLKTASNLKCKSVSIPAISSGIYGFPKDLCAAHLFRAAEDFCFQNDQNDTSLRVIRFTNFDQETVSYFTKEIKWRYTERLLCVPLTGTHNEGLGTQKCNQNNQQEQDFQNNGQKFGSGINNSQNSNDRNHQNSQQMNLSSNQCFCQHQQRHQDSGQSNLDSTFNAEAISSNQTVSSQQRNEVNENAPIKQHNTIFKEVETQTTLTYKDIEELIMIKQTRKQEKEQGKLSGLNQVQIPDTSSKINDEEFFQQNQVQQQIQMEVEKTQKISLNGNQSSEDQQIERQKYQAQIEASQKISQETQEHNQQVLENTQNNASYDGEAESNLNKKMLQPEDSKLNSNDQTNQVIQEEEQNERDLKFIEGREMKDKTKTNCQVVKHKQLKNKKWNWTLFKIIIGRDQQIIKSRIKYMKLNKLIKKDLEILRVQSQWMLDQRKIKENKFEKIGEEDRRFEDEESEK</sequence>
<dbReference type="CDD" id="cd02907">
    <property type="entry name" value="Macro_Af1521_BAL-like"/>
    <property type="match status" value="1"/>
</dbReference>
<dbReference type="PANTHER" id="PTHR11106">
    <property type="entry name" value="GANGLIOSIDE INDUCED DIFFERENTIATION ASSOCIATED PROTEIN 2-RELATED"/>
    <property type="match status" value="1"/>
</dbReference>
<dbReference type="AlphaFoldDB" id="A0A078A9T2"/>
<gene>
    <name evidence="3" type="primary">Contig4892.g5227</name>
    <name evidence="3" type="ORF">STYLEM_7313</name>
</gene>
<dbReference type="InterPro" id="IPR043472">
    <property type="entry name" value="Macro_dom-like"/>
</dbReference>
<evidence type="ECO:0000313" key="3">
    <source>
        <dbReference type="EMBL" id="CDW78337.1"/>
    </source>
</evidence>